<evidence type="ECO:0000256" key="1">
    <source>
        <dbReference type="SAM" id="MobiDB-lite"/>
    </source>
</evidence>
<dbReference type="AlphaFoldDB" id="A0A6I7ERZ5"/>
<organism evidence="2 3">
    <name type="scientific">Pseudomonas putida</name>
    <name type="common">Arthrobacter siderocapsulatus</name>
    <dbReference type="NCBI Taxonomy" id="303"/>
    <lineage>
        <taxon>Bacteria</taxon>
        <taxon>Pseudomonadati</taxon>
        <taxon>Pseudomonadota</taxon>
        <taxon>Gammaproteobacteria</taxon>
        <taxon>Pseudomonadales</taxon>
        <taxon>Pseudomonadaceae</taxon>
        <taxon>Pseudomonas</taxon>
    </lineage>
</organism>
<dbReference type="Proteomes" id="UP000464480">
    <property type="component" value="Chromosome"/>
</dbReference>
<name>A0A6I7ERZ5_PSEPU</name>
<evidence type="ECO:0000313" key="2">
    <source>
        <dbReference type="EMBL" id="QHW08375.1"/>
    </source>
</evidence>
<reference evidence="2 3" key="1">
    <citation type="submission" date="2020-02" db="EMBL/GenBank/DDBJ databases">
        <title>Pseudomonas Putida W5 Complete Genome Assembly.</title>
        <authorList>
            <person name="Yuan Z.-C."/>
            <person name="Shaw G.A."/>
            <person name="Cusano A.D."/>
            <person name="Caddey B.J."/>
            <person name="Weselowski B.J."/>
        </authorList>
    </citation>
    <scope>NUCLEOTIDE SEQUENCE [LARGE SCALE GENOMIC DNA]</scope>
    <source>
        <strain evidence="2 3">W5</strain>
    </source>
</reference>
<sequence>MTLSYKRLQNAITKRLESADEPSVKADNPSTKGHSTDIISRQHVPATIVPQLSEEEVVSNYKQTVLGHMRNIIHNQKNEESTNV</sequence>
<accession>A0A6I7ERZ5</accession>
<gene>
    <name evidence="2" type="ORF">C2H86_28425</name>
</gene>
<evidence type="ECO:0000313" key="3">
    <source>
        <dbReference type="Proteomes" id="UP000464480"/>
    </source>
</evidence>
<proteinExistence type="predicted"/>
<feature type="region of interest" description="Disordered" evidence="1">
    <location>
        <begin position="14"/>
        <end position="39"/>
    </location>
</feature>
<dbReference type="EMBL" id="CP026115">
    <property type="protein sequence ID" value="QHW08375.1"/>
    <property type="molecule type" value="Genomic_DNA"/>
</dbReference>
<protein>
    <submittedName>
        <fullName evidence="2">Uncharacterized protein</fullName>
    </submittedName>
</protein>
<feature type="compositionally biased region" description="Polar residues" evidence="1">
    <location>
        <begin position="28"/>
        <end position="39"/>
    </location>
</feature>
<feature type="compositionally biased region" description="Basic and acidic residues" evidence="1">
    <location>
        <begin position="14"/>
        <end position="24"/>
    </location>
</feature>
<dbReference type="RefSeq" id="WP_159411472.1">
    <property type="nucleotide sequence ID" value="NZ_CP026115.2"/>
</dbReference>